<evidence type="ECO:0000313" key="3">
    <source>
        <dbReference type="EMBL" id="KAJ3845001.1"/>
    </source>
</evidence>
<accession>A0AA38PM37</accession>
<dbReference type="InterPro" id="IPR024079">
    <property type="entry name" value="MetalloPept_cat_dom_sf"/>
</dbReference>
<dbReference type="EMBL" id="MU805943">
    <property type="protein sequence ID" value="KAJ3845001.1"/>
    <property type="molecule type" value="Genomic_DNA"/>
</dbReference>
<feature type="chain" id="PRO_5041294363" evidence="2">
    <location>
        <begin position="24"/>
        <end position="567"/>
    </location>
</feature>
<feature type="signal peptide" evidence="2">
    <location>
        <begin position="1"/>
        <end position="23"/>
    </location>
</feature>
<evidence type="ECO:0000256" key="1">
    <source>
        <dbReference type="SAM" id="MobiDB-lite"/>
    </source>
</evidence>
<organism evidence="3 4">
    <name type="scientific">Lentinula raphanica</name>
    <dbReference type="NCBI Taxonomy" id="153919"/>
    <lineage>
        <taxon>Eukaryota</taxon>
        <taxon>Fungi</taxon>
        <taxon>Dikarya</taxon>
        <taxon>Basidiomycota</taxon>
        <taxon>Agaricomycotina</taxon>
        <taxon>Agaricomycetes</taxon>
        <taxon>Agaricomycetidae</taxon>
        <taxon>Agaricales</taxon>
        <taxon>Marasmiineae</taxon>
        <taxon>Omphalotaceae</taxon>
        <taxon>Lentinula</taxon>
    </lineage>
</organism>
<dbReference type="Proteomes" id="UP001163846">
    <property type="component" value="Unassembled WGS sequence"/>
</dbReference>
<feature type="region of interest" description="Disordered" evidence="1">
    <location>
        <begin position="234"/>
        <end position="258"/>
    </location>
</feature>
<keyword evidence="2" id="KW-0732">Signal</keyword>
<reference evidence="3" key="1">
    <citation type="submission" date="2022-08" db="EMBL/GenBank/DDBJ databases">
        <authorList>
            <consortium name="DOE Joint Genome Institute"/>
            <person name="Min B."/>
            <person name="Riley R."/>
            <person name="Sierra-Patev S."/>
            <person name="Naranjo-Ortiz M."/>
            <person name="Looney B."/>
            <person name="Konkel Z."/>
            <person name="Slot J.C."/>
            <person name="Sakamoto Y."/>
            <person name="Steenwyk J.L."/>
            <person name="Rokas A."/>
            <person name="Carro J."/>
            <person name="Camarero S."/>
            <person name="Ferreira P."/>
            <person name="Molpeceres G."/>
            <person name="Ruiz-Duenas F.J."/>
            <person name="Serrano A."/>
            <person name="Henrissat B."/>
            <person name="Drula E."/>
            <person name="Hughes K.W."/>
            <person name="Mata J.L."/>
            <person name="Ishikawa N.K."/>
            <person name="Vargas-Isla R."/>
            <person name="Ushijima S."/>
            <person name="Smith C.A."/>
            <person name="Ahrendt S."/>
            <person name="Andreopoulos W."/>
            <person name="He G."/>
            <person name="Labutti K."/>
            <person name="Lipzen A."/>
            <person name="Ng V."/>
            <person name="Sandor L."/>
            <person name="Barry K."/>
            <person name="Martinez A.T."/>
            <person name="Xiao Y."/>
            <person name="Gibbons J.G."/>
            <person name="Terashima K."/>
            <person name="Hibbett D.S."/>
            <person name="Grigoriev I.V."/>
        </authorList>
    </citation>
    <scope>NUCLEOTIDE SEQUENCE</scope>
    <source>
        <strain evidence="3">TFB9207</strain>
    </source>
</reference>
<protein>
    <submittedName>
        <fullName evidence="3">IgA peptidase M64-domain-containing protein</fullName>
    </submittedName>
</protein>
<evidence type="ECO:0000256" key="2">
    <source>
        <dbReference type="SAM" id="SignalP"/>
    </source>
</evidence>
<feature type="compositionally biased region" description="Basic and acidic residues" evidence="1">
    <location>
        <begin position="234"/>
        <end position="243"/>
    </location>
</feature>
<gene>
    <name evidence="3" type="ORF">F5878DRAFT_702169</name>
</gene>
<proteinExistence type="predicted"/>
<dbReference type="InterPro" id="IPR019026">
    <property type="entry name" value="Peptidase_M64_IgA"/>
</dbReference>
<comment type="caution">
    <text evidence="3">The sequence shown here is derived from an EMBL/GenBank/DDBJ whole genome shotgun (WGS) entry which is preliminary data.</text>
</comment>
<evidence type="ECO:0000313" key="4">
    <source>
        <dbReference type="Proteomes" id="UP001163846"/>
    </source>
</evidence>
<dbReference type="Gene3D" id="3.40.390.10">
    <property type="entry name" value="Collagenase (Catalytic Domain)"/>
    <property type="match status" value="1"/>
</dbReference>
<dbReference type="GO" id="GO:0008237">
    <property type="term" value="F:metallopeptidase activity"/>
    <property type="evidence" value="ECO:0007669"/>
    <property type="project" value="InterPro"/>
</dbReference>
<name>A0AA38PM37_9AGAR</name>
<dbReference type="Pfam" id="PF09471">
    <property type="entry name" value="Peptidase_M64"/>
    <property type="match status" value="1"/>
</dbReference>
<keyword evidence="4" id="KW-1185">Reference proteome</keyword>
<sequence length="567" mass="63107">MVNTVTSALLGVWTLGLLGNDHAYGVGYPFNDEQSPIALPEVDPPPLDIHPLIVSGPARNRVDLVFFSDGYLLKEKDKFIQDALRLAEDVSSNTTFNTVRPLMNFWAAFTASEESGVGTGGKPKKTPYGLYRNGTELRAVYYAYPQVADAACTSMAEQCDFPILLGNDPLYGGLGGRFTVITSSILNGPQILRHELGHSIIPVGEEYDGGFAYFGVNAYHNTSEPVPWAHWMTENEKDTEESPKSPPPRTTDIASPRVERNVMPMQIYPWTLLNTSSPFKATFVSSGTFPRYIVRFSLSGLPEESDLRVELDGKDLGWKPKVGLGMDRWHYDVKLGQGWVDLDGNEMSNGESEGLAGGEHELSFVLVNKDREGEAQLCSAEVLEFGTEEEFISIPGYYGVFPTFSDANETSYRPTNEDCLMRIVTTPNFCSVCLEGLWHALLSRVRLIDDLIVSRTEESGMAGLDSKADKEKKVTIEARLVPLAQFRLDLAERGSHSSDSVQLRALAEEESYFITWFRNDVALPAYENQTKIEVADEGVYAIDVLFRTPEVRLDREGHLRDRKEIVI</sequence>
<dbReference type="AlphaFoldDB" id="A0AA38PM37"/>